<evidence type="ECO:0000313" key="6">
    <source>
        <dbReference type="EMBL" id="GAA0751988.1"/>
    </source>
</evidence>
<reference evidence="6 7" key="1">
    <citation type="journal article" date="2019" name="Int. J. Syst. Evol. Microbiol.">
        <title>The Global Catalogue of Microorganisms (GCM) 10K type strain sequencing project: providing services to taxonomists for standard genome sequencing and annotation.</title>
        <authorList>
            <consortium name="The Broad Institute Genomics Platform"/>
            <consortium name="The Broad Institute Genome Sequencing Center for Infectious Disease"/>
            <person name="Wu L."/>
            <person name="Ma J."/>
        </authorList>
    </citation>
    <scope>NUCLEOTIDE SEQUENCE [LARGE SCALE GENOMIC DNA]</scope>
    <source>
        <strain evidence="6 7">JCM 16231</strain>
    </source>
</reference>
<protein>
    <recommendedName>
        <fullName evidence="8">Mannosyltransferase</fullName>
    </recommendedName>
</protein>
<feature type="transmembrane region" description="Helical" evidence="5">
    <location>
        <begin position="244"/>
        <end position="264"/>
    </location>
</feature>
<evidence type="ECO:0000256" key="2">
    <source>
        <dbReference type="ARBA" id="ARBA00022692"/>
    </source>
</evidence>
<keyword evidence="7" id="KW-1185">Reference proteome</keyword>
<dbReference type="Proteomes" id="UP001500185">
    <property type="component" value="Unassembled WGS sequence"/>
</dbReference>
<evidence type="ECO:0008006" key="8">
    <source>
        <dbReference type="Google" id="ProtNLM"/>
    </source>
</evidence>
<dbReference type="InterPro" id="IPR000832">
    <property type="entry name" value="GPCR_2_secretin-like"/>
</dbReference>
<feature type="transmembrane region" description="Helical" evidence="5">
    <location>
        <begin position="66"/>
        <end position="89"/>
    </location>
</feature>
<feature type="transmembrane region" description="Helical" evidence="5">
    <location>
        <begin position="336"/>
        <end position="354"/>
    </location>
</feature>
<keyword evidence="2 5" id="KW-0812">Transmembrane</keyword>
<evidence type="ECO:0000256" key="4">
    <source>
        <dbReference type="ARBA" id="ARBA00023136"/>
    </source>
</evidence>
<organism evidence="6 7">
    <name type="scientific">Psychroflexus lacisalsi</name>
    <dbReference type="NCBI Taxonomy" id="503928"/>
    <lineage>
        <taxon>Bacteria</taxon>
        <taxon>Pseudomonadati</taxon>
        <taxon>Bacteroidota</taxon>
        <taxon>Flavobacteriia</taxon>
        <taxon>Flavobacteriales</taxon>
        <taxon>Flavobacteriaceae</taxon>
        <taxon>Psychroflexus</taxon>
    </lineage>
</organism>
<sequence>MLYNQGINPYLHLPKELVESHTIEMEDFQGLLYDRMGDLNASNYSTYPPVAQLIYTLSYAIGQSSLILNIIVLRLFNIAAEIGIVWFGLKILSHLKLPKSQILFFILNPLVILESTFNLHFEVVMLFFLALSLYYLYTSKVYLSALGLAGAVASKMLPLMFLPLVLPYFNKKLKVLNRDQILNYLKYIALLMLGLIISYSFFWNPEILSKSSKTLSLYFTSFEFNASIYYVLREIGYWWTGYNQIEIIGISLTIVTLLSILFLSFRHRRIDFQTLMTYMLFAATAYYLLSTTVHPWYLMLPLFLSIFTTYKYMLVWSWLVFLSYSAYNGYGVEENYLLIAIEYVVVIGIIVFDFRKRNKTNYLEV</sequence>
<feature type="transmembrane region" description="Helical" evidence="5">
    <location>
        <begin position="110"/>
        <end position="137"/>
    </location>
</feature>
<comment type="caution">
    <text evidence="6">The sequence shown here is derived from an EMBL/GenBank/DDBJ whole genome shotgun (WGS) entry which is preliminary data.</text>
</comment>
<feature type="transmembrane region" description="Helical" evidence="5">
    <location>
        <begin position="181"/>
        <end position="203"/>
    </location>
</feature>
<keyword evidence="4 5" id="KW-0472">Membrane</keyword>
<accession>A0ABN1K206</accession>
<evidence type="ECO:0000256" key="3">
    <source>
        <dbReference type="ARBA" id="ARBA00022989"/>
    </source>
</evidence>
<feature type="transmembrane region" description="Helical" evidence="5">
    <location>
        <begin position="296"/>
        <end position="324"/>
    </location>
</feature>
<proteinExistence type="predicted"/>
<gene>
    <name evidence="6" type="ORF">GCM10009433_02630</name>
</gene>
<comment type="subcellular location">
    <subcellularLocation>
        <location evidence="1">Membrane</location>
        <topology evidence="1">Multi-pass membrane protein</topology>
    </subcellularLocation>
</comment>
<evidence type="ECO:0000256" key="1">
    <source>
        <dbReference type="ARBA" id="ARBA00004141"/>
    </source>
</evidence>
<evidence type="ECO:0000256" key="5">
    <source>
        <dbReference type="SAM" id="Phobius"/>
    </source>
</evidence>
<keyword evidence="3 5" id="KW-1133">Transmembrane helix</keyword>
<evidence type="ECO:0000313" key="7">
    <source>
        <dbReference type="Proteomes" id="UP001500185"/>
    </source>
</evidence>
<dbReference type="EMBL" id="BAAAGG010000002">
    <property type="protein sequence ID" value="GAA0751988.1"/>
    <property type="molecule type" value="Genomic_DNA"/>
</dbReference>
<feature type="transmembrane region" description="Helical" evidence="5">
    <location>
        <begin position="143"/>
        <end position="169"/>
    </location>
</feature>
<dbReference type="Pfam" id="PF26314">
    <property type="entry name" value="MptA_B_family"/>
    <property type="match status" value="1"/>
</dbReference>
<dbReference type="PRINTS" id="PR00249">
    <property type="entry name" value="GPCRSECRETIN"/>
</dbReference>
<name>A0ABN1K206_9FLAO</name>
<feature type="transmembrane region" description="Helical" evidence="5">
    <location>
        <begin position="215"/>
        <end position="232"/>
    </location>
</feature>